<dbReference type="InterPro" id="IPR010178">
    <property type="entry name" value="Lit"/>
</dbReference>
<dbReference type="Proteomes" id="UP001057025">
    <property type="component" value="Chromosome"/>
</dbReference>
<evidence type="ECO:0000256" key="1">
    <source>
        <dbReference type="SAM" id="Phobius"/>
    </source>
</evidence>
<evidence type="ECO:0000313" key="2">
    <source>
        <dbReference type="EMBL" id="USS88604.1"/>
    </source>
</evidence>
<reference evidence="2" key="1">
    <citation type="submission" date="2022-05" db="EMBL/GenBank/DDBJ databases">
        <authorList>
            <person name="Oliphant S.A."/>
            <person name="Watson-Haigh N.S."/>
            <person name="Sumby K.M."/>
            <person name="Gardner J.M."/>
            <person name="Jiranek V."/>
        </authorList>
    </citation>
    <scope>NUCLEOTIDE SEQUENCE</scope>
    <source>
        <strain evidence="2">KI11_C11</strain>
    </source>
</reference>
<sequence length="204" mass="24040">MGYCLLLSWFFGFAIIVGINSGCLYHLCVLGLHLNQQFHVSTRVLMDNFHQMVTYIQFPWKNQMNLHFYRLSPAAQSHFYDVKQLVEKIELVFLLLSSWLAWACFKQKIYRQIWRLESLLDVTMIVIGVISFFLLLDFQDCFIYFHRLIFQRQTWIFNPQIDPIINVLPDQYFGAAFALVVVTFLGGLLSLRLVGYYQLKKTSS</sequence>
<dbReference type="EMBL" id="CP097118">
    <property type="protein sequence ID" value="USS88604.1"/>
    <property type="molecule type" value="Genomic_DNA"/>
</dbReference>
<keyword evidence="3" id="KW-1185">Reference proteome</keyword>
<evidence type="ECO:0000313" key="3">
    <source>
        <dbReference type="Proteomes" id="UP001057025"/>
    </source>
</evidence>
<proteinExistence type="predicted"/>
<keyword evidence="1" id="KW-0812">Transmembrane</keyword>
<keyword evidence="1" id="KW-1133">Transmembrane helix</keyword>
<keyword evidence="1" id="KW-0472">Membrane</keyword>
<accession>A0ABY5BUT3</accession>
<feature type="transmembrane region" description="Helical" evidence="1">
    <location>
        <begin position="172"/>
        <end position="194"/>
    </location>
</feature>
<gene>
    <name evidence="2" type="ORF">M3M39_05875</name>
</gene>
<name>A0ABY5BUT3_9LACO</name>
<protein>
    <submittedName>
        <fullName evidence="2">TIGR01906 family membrane protein</fullName>
    </submittedName>
</protein>
<dbReference type="NCBIfam" id="TIGR01906">
    <property type="entry name" value="integ_TIGR01906"/>
    <property type="match status" value="1"/>
</dbReference>
<dbReference type="Pfam" id="PF07314">
    <property type="entry name" value="Lit"/>
    <property type="match status" value="1"/>
</dbReference>
<organism evidence="2 3">
    <name type="scientific">Fructilactobacillus hinvesii</name>
    <dbReference type="NCBI Taxonomy" id="2940300"/>
    <lineage>
        <taxon>Bacteria</taxon>
        <taxon>Bacillati</taxon>
        <taxon>Bacillota</taxon>
        <taxon>Bacilli</taxon>
        <taxon>Lactobacillales</taxon>
        <taxon>Lactobacillaceae</taxon>
        <taxon>Fructilactobacillus</taxon>
    </lineage>
</organism>
<feature type="transmembrane region" description="Helical" evidence="1">
    <location>
        <begin position="118"/>
        <end position="136"/>
    </location>
</feature>